<evidence type="ECO:0000313" key="10">
    <source>
        <dbReference type="Ensembl" id="ENSBTAP00000015362.7"/>
    </source>
</evidence>
<gene>
    <name evidence="10 12" type="primary">STK32C</name>
</gene>
<evidence type="ECO:0000256" key="3">
    <source>
        <dbReference type="ARBA" id="ARBA00022741"/>
    </source>
</evidence>
<dbReference type="SUPFAM" id="SSF56112">
    <property type="entry name" value="Protein kinase-like (PK-like)"/>
    <property type="match status" value="1"/>
</dbReference>
<dbReference type="PANTHER" id="PTHR24355:SF32">
    <property type="entry name" value="SERINE_THREONINE KINASE 32C"/>
    <property type="match status" value="1"/>
</dbReference>
<feature type="domain" description="Protein kinase" evidence="9">
    <location>
        <begin position="93"/>
        <end position="353"/>
    </location>
</feature>
<feature type="region of interest" description="Disordered" evidence="8">
    <location>
        <begin position="1"/>
        <end position="60"/>
    </location>
</feature>
<dbReference type="HOGENOM" id="CLU_000288_63_5_1"/>
<keyword evidence="4" id="KW-0418">Kinase</keyword>
<feature type="compositionally biased region" description="Pro residues" evidence="8">
    <location>
        <begin position="30"/>
        <end position="40"/>
    </location>
</feature>
<dbReference type="InterPro" id="IPR008271">
    <property type="entry name" value="Ser/Thr_kinase_AS"/>
</dbReference>
<comment type="similarity">
    <text evidence="7">Belongs to the protein kinase superfamily.</text>
</comment>
<feature type="region of interest" description="Disordered" evidence="8">
    <location>
        <begin position="398"/>
        <end position="419"/>
    </location>
</feature>
<organism evidence="10 11">
    <name type="scientific">Bos taurus</name>
    <name type="common">Bovine</name>
    <dbReference type="NCBI Taxonomy" id="9913"/>
    <lineage>
        <taxon>Eukaryota</taxon>
        <taxon>Metazoa</taxon>
        <taxon>Chordata</taxon>
        <taxon>Craniata</taxon>
        <taxon>Vertebrata</taxon>
        <taxon>Euteleostomi</taxon>
        <taxon>Mammalia</taxon>
        <taxon>Eutheria</taxon>
        <taxon>Laurasiatheria</taxon>
        <taxon>Artiodactyla</taxon>
        <taxon>Ruminantia</taxon>
        <taxon>Pecora</taxon>
        <taxon>Bovidae</taxon>
        <taxon>Bovinae</taxon>
        <taxon>Bos</taxon>
    </lineage>
</organism>
<dbReference type="FunCoup" id="F1MLL2">
    <property type="interactions" value="1825"/>
</dbReference>
<evidence type="ECO:0000256" key="6">
    <source>
        <dbReference type="PROSITE-ProRule" id="PRU10141"/>
    </source>
</evidence>
<dbReference type="Bgee" id="ENSBTAG00000011562">
    <property type="expression patterns" value="Expressed in floor plate of diencephalon and 91 other cell types or tissues"/>
</dbReference>
<dbReference type="STRING" id="9913.ENSBTAP00000015362"/>
<dbReference type="VEuPathDB" id="HostDB:ENSBTAG00000011562"/>
<dbReference type="AlphaFoldDB" id="F1MLL2"/>
<evidence type="ECO:0000256" key="7">
    <source>
        <dbReference type="RuleBase" id="RU000304"/>
    </source>
</evidence>
<reference evidence="10" key="1">
    <citation type="submission" date="2018-03" db="EMBL/GenBank/DDBJ databases">
        <title>ARS-UCD1.2.</title>
        <authorList>
            <person name="Rosen B.D."/>
            <person name="Bickhart D.M."/>
            <person name="Koren S."/>
            <person name="Schnabel R.D."/>
            <person name="Hall R."/>
            <person name="Zimin A."/>
            <person name="Dreischer C."/>
            <person name="Schultheiss S."/>
            <person name="Schroeder S.G."/>
            <person name="Elsik C.G."/>
            <person name="Couldrey C."/>
            <person name="Liu G.E."/>
            <person name="Van Tassell C.P."/>
            <person name="Phillippy A.M."/>
            <person name="Smith T.P.L."/>
            <person name="Medrano J.F."/>
        </authorList>
    </citation>
    <scope>NUCLEOTIDE SEQUENCE [LARGE SCALE GENOMIC DNA]</scope>
    <source>
        <strain evidence="10">Hereford</strain>
    </source>
</reference>
<dbReference type="VGNC" id="VGNC:35395">
    <property type="gene designation" value="STK32C"/>
</dbReference>
<dbReference type="Gene3D" id="1.10.510.10">
    <property type="entry name" value="Transferase(Phosphotransferase) domain 1"/>
    <property type="match status" value="1"/>
</dbReference>
<evidence type="ECO:0000256" key="1">
    <source>
        <dbReference type="ARBA" id="ARBA00022527"/>
    </source>
</evidence>
<name>F1MLL2_BOVIN</name>
<protein>
    <submittedName>
        <fullName evidence="10">Serine/threonine kinase 32C</fullName>
    </submittedName>
</protein>
<keyword evidence="1 7" id="KW-0723">Serine/threonine-protein kinase</keyword>
<evidence type="ECO:0000256" key="5">
    <source>
        <dbReference type="ARBA" id="ARBA00022840"/>
    </source>
</evidence>
<dbReference type="InParanoid" id="F1MLL2"/>
<dbReference type="PANTHER" id="PTHR24355">
    <property type="entry name" value="G PROTEIN-COUPLED RECEPTOR KINASE/RIBOSOMAL PROTEIN S6 KINASE"/>
    <property type="match status" value="1"/>
</dbReference>
<keyword evidence="11" id="KW-1185">Reference proteome</keyword>
<keyword evidence="5 6" id="KW-0067">ATP-binding</keyword>
<reference evidence="10" key="2">
    <citation type="submission" date="2025-08" db="UniProtKB">
        <authorList>
            <consortium name="Ensembl"/>
        </authorList>
    </citation>
    <scope>IDENTIFICATION</scope>
    <source>
        <strain evidence="10">Hereford</strain>
    </source>
</reference>
<dbReference type="GO" id="GO:0035556">
    <property type="term" value="P:intracellular signal transduction"/>
    <property type="evidence" value="ECO:0000318"/>
    <property type="project" value="GO_Central"/>
</dbReference>
<sequence>MRSGAERRGSSAAAPPVSPPLGRGRLAGPDAPPAPPPPTSGQPRARDSSDARAQPRPLFQWTKWKKRMGSSMSAAAARRPVFDDKEDVNLDHFQILRAIGKGSFGKVCIVQKRDTEKMYAMKYMNKQQCIERDEVRNVFRELEILQEIEHVFLVNLWYSFQDEEDMFMVVDLLLGGDLRYHLQQNVQFSEDTVRLYVCEMALALDYLRGQHIIHRDVKPDNILLDERGHAHLTDFNIATIIKDGERATALAGTKPYMAPEIFQSFVNGGTGYSFEVDWWSVGVMAYELLRGWRPYDIHSSSAVQSLVQLFSTVSVQYVPAWSKETVALLRKLLTVNPKHRVSSLQDMRAAPALAGVLWAELSEKKVEPGFVPNKGRLHCDPTFELEEMILESRPLHKKKKRLAKSRSRDSSRDSCPSENDYLQDCLDAIQQDFVIFNREKQSLWGRPWAHRPG</sequence>
<dbReference type="eggNOG" id="KOG0598">
    <property type="taxonomic scope" value="Eukaryota"/>
</dbReference>
<accession>F1MLL2</accession>
<dbReference type="InterPro" id="IPR017441">
    <property type="entry name" value="Protein_kinase_ATP_BS"/>
</dbReference>
<evidence type="ECO:0000313" key="11">
    <source>
        <dbReference type="Proteomes" id="UP000009136"/>
    </source>
</evidence>
<dbReference type="OrthoDB" id="354826at2759"/>
<dbReference type="GO" id="GO:0005524">
    <property type="term" value="F:ATP binding"/>
    <property type="evidence" value="ECO:0007669"/>
    <property type="project" value="UniProtKB-UniRule"/>
</dbReference>
<evidence type="ECO:0000313" key="12">
    <source>
        <dbReference type="VGNC" id="VGNC:35395"/>
    </source>
</evidence>
<dbReference type="GeneTree" id="ENSGT00940000160573"/>
<evidence type="ECO:0000256" key="8">
    <source>
        <dbReference type="SAM" id="MobiDB-lite"/>
    </source>
</evidence>
<proteinExistence type="inferred from homology"/>
<feature type="compositionally biased region" description="Low complexity" evidence="8">
    <location>
        <begin position="10"/>
        <end position="29"/>
    </location>
</feature>
<dbReference type="PROSITE" id="PS00108">
    <property type="entry name" value="PROTEIN_KINASE_ST"/>
    <property type="match status" value="1"/>
</dbReference>
<evidence type="ECO:0000259" key="9">
    <source>
        <dbReference type="PROSITE" id="PS50011"/>
    </source>
</evidence>
<dbReference type="Pfam" id="PF00069">
    <property type="entry name" value="Pkinase"/>
    <property type="match status" value="1"/>
</dbReference>
<evidence type="ECO:0000256" key="4">
    <source>
        <dbReference type="ARBA" id="ARBA00022777"/>
    </source>
</evidence>
<dbReference type="Proteomes" id="UP000009136">
    <property type="component" value="Chromosome 26"/>
</dbReference>
<dbReference type="CDD" id="cd05578">
    <property type="entry name" value="STKc_Yank1"/>
    <property type="match status" value="1"/>
</dbReference>
<dbReference type="Ensembl" id="ENSBTAT00000015362.7">
    <property type="protein sequence ID" value="ENSBTAP00000015362.7"/>
    <property type="gene ID" value="ENSBTAG00000011562.7"/>
</dbReference>
<keyword evidence="2" id="KW-0808">Transferase</keyword>
<reference evidence="10" key="3">
    <citation type="submission" date="2025-09" db="UniProtKB">
        <authorList>
            <consortium name="Ensembl"/>
        </authorList>
    </citation>
    <scope>IDENTIFICATION</scope>
    <source>
        <strain evidence="10">Hereford</strain>
    </source>
</reference>
<dbReference type="SMART" id="SM00220">
    <property type="entry name" value="S_TKc"/>
    <property type="match status" value="1"/>
</dbReference>
<dbReference type="PROSITE" id="PS50011">
    <property type="entry name" value="PROTEIN_KINASE_DOM"/>
    <property type="match status" value="1"/>
</dbReference>
<feature type="binding site" evidence="6">
    <location>
        <position position="122"/>
    </location>
    <ligand>
        <name>ATP</name>
        <dbReference type="ChEBI" id="CHEBI:30616"/>
    </ligand>
</feature>
<evidence type="ECO:0000256" key="2">
    <source>
        <dbReference type="ARBA" id="ARBA00022679"/>
    </source>
</evidence>
<dbReference type="InterPro" id="IPR011009">
    <property type="entry name" value="Kinase-like_dom_sf"/>
</dbReference>
<dbReference type="InterPro" id="IPR000719">
    <property type="entry name" value="Prot_kinase_dom"/>
</dbReference>
<dbReference type="Gene3D" id="3.30.200.20">
    <property type="entry name" value="Phosphorylase Kinase, domain 1"/>
    <property type="match status" value="2"/>
</dbReference>
<dbReference type="FunFam" id="1.10.510.10:FF:000169">
    <property type="entry name" value="Serine/threonine-protein kinase 32A"/>
    <property type="match status" value="1"/>
</dbReference>
<dbReference type="FunFam" id="3.30.200.20:FF:000347">
    <property type="entry name" value="serine/threonine-protein kinase 32A isoform X2"/>
    <property type="match status" value="1"/>
</dbReference>
<dbReference type="GO" id="GO:0004674">
    <property type="term" value="F:protein serine/threonine kinase activity"/>
    <property type="evidence" value="ECO:0000318"/>
    <property type="project" value="GO_Central"/>
</dbReference>
<dbReference type="PROSITE" id="PS00107">
    <property type="entry name" value="PROTEIN_KINASE_ATP"/>
    <property type="match status" value="1"/>
</dbReference>
<keyword evidence="3 6" id="KW-0547">Nucleotide-binding</keyword>
<dbReference type="PaxDb" id="9913-ENSBTAP00000015362"/>